<evidence type="ECO:0000313" key="2">
    <source>
        <dbReference type="Proteomes" id="UP000462363"/>
    </source>
</evidence>
<sequence>MTYYQFIQAVEVKVKERIQENVTVSIHTAVKNNGTRRQGLNIVEQGINISPTIYLEEYYQQFQHGGTVEEIAGDILRLYAQVRFGSSFESDYIKDYERVRGKIIYHLVNRESNRQMLKNAPHKRYLDLAVIFYALLEVTPYGTASMMIRNEHLAMWGETMEGVYRWACRNTHVLLPDEFQTMRAVIEELTGMEEKGKEDMMYILSNEIRSYGAAAILYEGRLEKIGDYLKENYYVLPSSVHEVIIVPESEAPGQAELSRLVKEINETQVDPEEVLSNHAYYYDRKQKKLRI</sequence>
<proteinExistence type="predicted"/>
<dbReference type="Proteomes" id="UP000462363">
    <property type="component" value="Unassembled WGS sequence"/>
</dbReference>
<reference evidence="1 2" key="1">
    <citation type="submission" date="2019-08" db="EMBL/GenBank/DDBJ databases">
        <title>In-depth cultivation of the pig gut microbiome towards novel bacterial diversity and tailored functional studies.</title>
        <authorList>
            <person name="Wylensek D."/>
            <person name="Hitch T.C.A."/>
            <person name="Clavel T."/>
        </authorList>
    </citation>
    <scope>NUCLEOTIDE SEQUENCE [LARGE SCALE GENOMIC DNA]</scope>
    <source>
        <strain evidence="1 2">BL-389-WT-3D</strain>
    </source>
</reference>
<evidence type="ECO:0000313" key="1">
    <source>
        <dbReference type="EMBL" id="MSS39254.1"/>
    </source>
</evidence>
<dbReference type="RefSeq" id="WP_004604778.1">
    <property type="nucleotide sequence ID" value="NZ_AP024846.1"/>
</dbReference>
<accession>A0A844FAE2</accession>
<dbReference type="InterPro" id="IPR043743">
    <property type="entry name" value="DUF5688"/>
</dbReference>
<protein>
    <submittedName>
        <fullName evidence="1">Uncharacterized protein</fullName>
    </submittedName>
</protein>
<dbReference type="EMBL" id="VUMB01000004">
    <property type="protein sequence ID" value="MSS39254.1"/>
    <property type="molecule type" value="Genomic_DNA"/>
</dbReference>
<dbReference type="GeneID" id="62697724"/>
<name>A0A844FAE2_CLOSV</name>
<gene>
    <name evidence="1" type="ORF">FYJ37_02500</name>
</gene>
<comment type="caution">
    <text evidence="1">The sequence shown here is derived from an EMBL/GenBank/DDBJ whole genome shotgun (WGS) entry which is preliminary data.</text>
</comment>
<organism evidence="1 2">
    <name type="scientific">Clostridium scindens (strain JCM 10418 / VPI 12708)</name>
    <dbReference type="NCBI Taxonomy" id="29347"/>
    <lineage>
        <taxon>Bacteria</taxon>
        <taxon>Bacillati</taxon>
        <taxon>Bacillota</taxon>
        <taxon>Clostridia</taxon>
        <taxon>Lachnospirales</taxon>
        <taxon>Lachnospiraceae</taxon>
    </lineage>
</organism>
<dbReference type="Pfam" id="PF18941">
    <property type="entry name" value="DUF5688"/>
    <property type="match status" value="1"/>
</dbReference>
<dbReference type="AlphaFoldDB" id="A0A844FAE2"/>